<organism evidence="4 5">
    <name type="scientific">Litorilinea aerophila</name>
    <dbReference type="NCBI Taxonomy" id="1204385"/>
    <lineage>
        <taxon>Bacteria</taxon>
        <taxon>Bacillati</taxon>
        <taxon>Chloroflexota</taxon>
        <taxon>Caldilineae</taxon>
        <taxon>Caldilineales</taxon>
        <taxon>Caldilineaceae</taxon>
        <taxon>Litorilinea</taxon>
    </lineage>
</organism>
<keyword evidence="2" id="KW-0456">Lyase</keyword>
<dbReference type="InterPro" id="IPR036409">
    <property type="entry name" value="Aldolase_II/adducin_N_sf"/>
</dbReference>
<dbReference type="GO" id="GO:0019323">
    <property type="term" value="P:pentose catabolic process"/>
    <property type="evidence" value="ECO:0007669"/>
    <property type="project" value="TreeGrafter"/>
</dbReference>
<evidence type="ECO:0000259" key="3">
    <source>
        <dbReference type="SMART" id="SM01007"/>
    </source>
</evidence>
<sequence>MHDSVDPRSKMVEIAGLLYERHLTNSAGGNLSCRVGDHIYITPRYLGSKHRWKLREEMILVFDRDFNILEGDPALVSRESRMHFGCYRHFPQINGVIHAHPRYLNVFAAAGKPVTPTNQYTEKFDPVEVVPNLPSHSQELADAVVAKLQPRAETLAKNGLGLILAWHGVVTVGRDLDDAYDTLERLEWSAQTLLWARACNLELRP</sequence>
<protein>
    <submittedName>
        <fullName evidence="4">Class II aldolase/adducin family protein</fullName>
    </submittedName>
</protein>
<evidence type="ECO:0000313" key="4">
    <source>
        <dbReference type="EMBL" id="TQE98013.1"/>
    </source>
</evidence>
<dbReference type="PANTHER" id="PTHR22789:SF0">
    <property type="entry name" value="3-OXO-TETRONATE 4-PHOSPHATE DECARBOXYLASE-RELATED"/>
    <property type="match status" value="1"/>
</dbReference>
<comment type="caution">
    <text evidence="4">The sequence shown here is derived from an EMBL/GenBank/DDBJ whole genome shotgun (WGS) entry which is preliminary data.</text>
</comment>
<dbReference type="Proteomes" id="UP000317371">
    <property type="component" value="Unassembled WGS sequence"/>
</dbReference>
<name>A0A540VPC6_9CHLR</name>
<dbReference type="SUPFAM" id="SSF53639">
    <property type="entry name" value="AraD/HMP-PK domain-like"/>
    <property type="match status" value="1"/>
</dbReference>
<accession>A0A540VPC6</accession>
<keyword evidence="5" id="KW-1185">Reference proteome</keyword>
<evidence type="ECO:0000256" key="2">
    <source>
        <dbReference type="ARBA" id="ARBA00023239"/>
    </source>
</evidence>
<gene>
    <name evidence="4" type="ORF">FKZ61_01140</name>
</gene>
<keyword evidence="1" id="KW-0479">Metal-binding</keyword>
<dbReference type="AlphaFoldDB" id="A0A540VPC6"/>
<dbReference type="OrthoDB" id="161063at2"/>
<dbReference type="GO" id="GO:0046872">
    <property type="term" value="F:metal ion binding"/>
    <property type="evidence" value="ECO:0007669"/>
    <property type="project" value="UniProtKB-KW"/>
</dbReference>
<evidence type="ECO:0000313" key="5">
    <source>
        <dbReference type="Proteomes" id="UP000317371"/>
    </source>
</evidence>
<dbReference type="InterPro" id="IPR050197">
    <property type="entry name" value="Aldolase_class_II_sugar_metab"/>
</dbReference>
<dbReference type="GO" id="GO:0005829">
    <property type="term" value="C:cytosol"/>
    <property type="evidence" value="ECO:0007669"/>
    <property type="project" value="TreeGrafter"/>
</dbReference>
<feature type="domain" description="Class II aldolase/adducin N-terminal" evidence="3">
    <location>
        <begin position="9"/>
        <end position="194"/>
    </location>
</feature>
<dbReference type="PANTHER" id="PTHR22789">
    <property type="entry name" value="FUCULOSE PHOSPHATE ALDOLASE"/>
    <property type="match status" value="1"/>
</dbReference>
<dbReference type="SMART" id="SM01007">
    <property type="entry name" value="Aldolase_II"/>
    <property type="match status" value="1"/>
</dbReference>
<dbReference type="Pfam" id="PF00596">
    <property type="entry name" value="Aldolase_II"/>
    <property type="match status" value="1"/>
</dbReference>
<dbReference type="GO" id="GO:0016832">
    <property type="term" value="F:aldehyde-lyase activity"/>
    <property type="evidence" value="ECO:0007669"/>
    <property type="project" value="TreeGrafter"/>
</dbReference>
<dbReference type="RefSeq" id="WP_141608226.1">
    <property type="nucleotide sequence ID" value="NZ_VIGC02000001.1"/>
</dbReference>
<proteinExistence type="predicted"/>
<dbReference type="EMBL" id="VIGC01000001">
    <property type="protein sequence ID" value="TQE98013.1"/>
    <property type="molecule type" value="Genomic_DNA"/>
</dbReference>
<evidence type="ECO:0000256" key="1">
    <source>
        <dbReference type="ARBA" id="ARBA00022723"/>
    </source>
</evidence>
<reference evidence="4 5" key="1">
    <citation type="submission" date="2019-06" db="EMBL/GenBank/DDBJ databases">
        <title>Genome sequence of Litorilinea aerophila BAA-2444.</title>
        <authorList>
            <person name="Maclea K.S."/>
            <person name="Maurais E.G."/>
            <person name="Iannazzi L.C."/>
        </authorList>
    </citation>
    <scope>NUCLEOTIDE SEQUENCE [LARGE SCALE GENOMIC DNA]</scope>
    <source>
        <strain evidence="4 5">ATCC BAA-2444</strain>
    </source>
</reference>
<dbReference type="InterPro" id="IPR001303">
    <property type="entry name" value="Aldolase_II/adducin_N"/>
</dbReference>
<dbReference type="InParanoid" id="A0A540VPC6"/>
<dbReference type="Gene3D" id="3.40.225.10">
    <property type="entry name" value="Class II aldolase/adducin N-terminal domain"/>
    <property type="match status" value="1"/>
</dbReference>